<dbReference type="Gramene" id="Solyc11g020352.1.1">
    <property type="protein sequence ID" value="Solyc11g020352.1.1"/>
    <property type="gene ID" value="Solyc11g020352.1"/>
</dbReference>
<name>A0A3Q7IUN5_SOLLC</name>
<accession>A0A3Q7IUN5</accession>
<dbReference type="Proteomes" id="UP000004994">
    <property type="component" value="Chromosome 11"/>
</dbReference>
<protein>
    <submittedName>
        <fullName evidence="1">Uncharacterized protein</fullName>
    </submittedName>
</protein>
<sequence length="73" mass="8639">MDRYLREETNIDGDDESKKMFLQTSISSIKCYTHSTINKRENVVTASYYCIGIFKEDREEHLDEAWMNTVLQP</sequence>
<dbReference type="AlphaFoldDB" id="A0A3Q7IUN5"/>
<keyword evidence="2" id="KW-1185">Reference proteome</keyword>
<dbReference type="InParanoid" id="A0A3Q7IUN5"/>
<evidence type="ECO:0000313" key="1">
    <source>
        <dbReference type="EnsemblPlants" id="Solyc11g020352.1.1"/>
    </source>
</evidence>
<dbReference type="EnsemblPlants" id="Solyc11g020352.1.1">
    <property type="protein sequence ID" value="Solyc11g020352.1.1"/>
    <property type="gene ID" value="Solyc11g020352.1"/>
</dbReference>
<evidence type="ECO:0000313" key="2">
    <source>
        <dbReference type="Proteomes" id="UP000004994"/>
    </source>
</evidence>
<reference evidence="1" key="2">
    <citation type="submission" date="2019-01" db="UniProtKB">
        <authorList>
            <consortium name="EnsemblPlants"/>
        </authorList>
    </citation>
    <scope>IDENTIFICATION</scope>
    <source>
        <strain evidence="1">cv. Heinz 1706</strain>
    </source>
</reference>
<reference evidence="1" key="1">
    <citation type="journal article" date="2012" name="Nature">
        <title>The tomato genome sequence provides insights into fleshy fruit evolution.</title>
        <authorList>
            <consortium name="Tomato Genome Consortium"/>
        </authorList>
    </citation>
    <scope>NUCLEOTIDE SEQUENCE [LARGE SCALE GENOMIC DNA]</scope>
    <source>
        <strain evidence="1">cv. Heinz 1706</strain>
    </source>
</reference>
<proteinExistence type="predicted"/>
<dbReference type="SMR" id="A0A3Q7IUN5"/>
<organism evidence="1">
    <name type="scientific">Solanum lycopersicum</name>
    <name type="common">Tomato</name>
    <name type="synonym">Lycopersicon esculentum</name>
    <dbReference type="NCBI Taxonomy" id="4081"/>
    <lineage>
        <taxon>Eukaryota</taxon>
        <taxon>Viridiplantae</taxon>
        <taxon>Streptophyta</taxon>
        <taxon>Embryophyta</taxon>
        <taxon>Tracheophyta</taxon>
        <taxon>Spermatophyta</taxon>
        <taxon>Magnoliopsida</taxon>
        <taxon>eudicotyledons</taxon>
        <taxon>Gunneridae</taxon>
        <taxon>Pentapetalae</taxon>
        <taxon>asterids</taxon>
        <taxon>lamiids</taxon>
        <taxon>Solanales</taxon>
        <taxon>Solanaceae</taxon>
        <taxon>Solanoideae</taxon>
        <taxon>Solaneae</taxon>
        <taxon>Solanum</taxon>
        <taxon>Solanum subgen. Lycopersicon</taxon>
    </lineage>
</organism>